<name>A0A2W5K810_9ACTN</name>
<comment type="similarity">
    <text evidence="2">Belongs to the peptidase M13 family.</text>
</comment>
<dbReference type="SUPFAM" id="SSF55486">
    <property type="entry name" value="Metalloproteases ('zincins'), catalytic domain"/>
    <property type="match status" value="1"/>
</dbReference>
<feature type="region of interest" description="Disordered" evidence="8">
    <location>
        <begin position="1"/>
        <end position="26"/>
    </location>
</feature>
<dbReference type="AlphaFoldDB" id="A0A2W5K810"/>
<dbReference type="Gene3D" id="1.10.1380.10">
    <property type="entry name" value="Neutral endopeptidase , domain2"/>
    <property type="match status" value="1"/>
</dbReference>
<comment type="caution">
    <text evidence="11">The sequence shown here is derived from an EMBL/GenBank/DDBJ whole genome shotgun (WGS) entry which is preliminary data.</text>
</comment>
<sequence length="686" mass="76182">MNIPNSTANNTASNTSDTASGSRSGLTLEGQDLSIRPADDLFHHVNGTWLATHEIPADRALDGAFIQLREDSDARVRSIIDDADTHSRIGALYRSFMDTERLNSLGLTPLEPDLALLSTVTDHRSMALALAELQRVGIGGLLGVFVDQDAKDPSRYVVYLSQSGLSLPDEAYYREPQHADTLAAFHDHVATMLEQTQLLRRVPLTSDLTPAAAADAIVALETAIAKHHLDAASNREAELRYNPTTFASIAATADYDGYPVAEWFSAVAAPHASDYTGTVIVRQPEFLAGASTVWADTPLPTLAAWAVWHILNARAALLTEDISRANFAFFGTKLSGTEKQRERWKRGVSLTSSLLGEDIGRVYVERHFPPAYKESITQLVKNLLEAYRVSIRDLDWMTPATRQKALDKLDKFTIKVGYPDKWRDYSSVHLDPADLVGNCRTMTRFLDDYEWAKLGKPVDRTEWFMNPQTVNAYFNPVMNEIVFPAAILQPPFFDAEADDAANYGGIGAVIGHEIGHGFDDQGSKYNGDGCLDNWWTDDDRAAFTERTKLLVDQYNALTPTGLDPQVYHVNGALTLGENIGDLGGLSIALLAYELALKAQSIDDVADAPVLDGMTGLQRVFYNWATVWRTKIRKEQAITYLSVDPHSPAEFRCNQIVRNIPQFYEAFQVQPDDGMWLAENQRVRIWR</sequence>
<dbReference type="InterPro" id="IPR018497">
    <property type="entry name" value="Peptidase_M13_C"/>
</dbReference>
<dbReference type="GO" id="GO:0046872">
    <property type="term" value="F:metal ion binding"/>
    <property type="evidence" value="ECO:0007669"/>
    <property type="project" value="UniProtKB-KW"/>
</dbReference>
<dbReference type="Proteomes" id="UP000248606">
    <property type="component" value="Unassembled WGS sequence"/>
</dbReference>
<evidence type="ECO:0000256" key="2">
    <source>
        <dbReference type="ARBA" id="ARBA00007357"/>
    </source>
</evidence>
<dbReference type="PROSITE" id="PS51885">
    <property type="entry name" value="NEPRILYSIN"/>
    <property type="match status" value="1"/>
</dbReference>
<feature type="compositionally biased region" description="Low complexity" evidence="8">
    <location>
        <begin position="1"/>
        <end position="20"/>
    </location>
</feature>
<dbReference type="GO" id="GO:0004222">
    <property type="term" value="F:metalloendopeptidase activity"/>
    <property type="evidence" value="ECO:0007669"/>
    <property type="project" value="InterPro"/>
</dbReference>
<dbReference type="PANTHER" id="PTHR11733:SF167">
    <property type="entry name" value="FI17812P1-RELATED"/>
    <property type="match status" value="1"/>
</dbReference>
<dbReference type="EMBL" id="QFOZ01000009">
    <property type="protein sequence ID" value="PZP88612.1"/>
    <property type="molecule type" value="Genomic_DNA"/>
</dbReference>
<organism evidence="11 12">
    <name type="scientific">Lawsonella clevelandensis</name>
    <dbReference type="NCBI Taxonomy" id="1528099"/>
    <lineage>
        <taxon>Bacteria</taxon>
        <taxon>Bacillati</taxon>
        <taxon>Actinomycetota</taxon>
        <taxon>Actinomycetes</taxon>
        <taxon>Mycobacteriales</taxon>
        <taxon>Lawsonellaceae</taxon>
        <taxon>Lawsonella</taxon>
    </lineage>
</organism>
<keyword evidence="3" id="KW-0645">Protease</keyword>
<dbReference type="GO" id="GO:0005886">
    <property type="term" value="C:plasma membrane"/>
    <property type="evidence" value="ECO:0007669"/>
    <property type="project" value="TreeGrafter"/>
</dbReference>
<dbReference type="InterPro" id="IPR008753">
    <property type="entry name" value="Peptidase_M13_N"/>
</dbReference>
<reference evidence="11 12" key="1">
    <citation type="submission" date="2017-08" db="EMBL/GenBank/DDBJ databases">
        <title>Infants hospitalized years apart are colonized by the same room-sourced microbial strains.</title>
        <authorList>
            <person name="Brooks B."/>
            <person name="Olm M.R."/>
            <person name="Firek B.A."/>
            <person name="Baker R."/>
            <person name="Thomas B.C."/>
            <person name="Morowitz M.J."/>
            <person name="Banfield J.F."/>
        </authorList>
    </citation>
    <scope>NUCLEOTIDE SEQUENCE [LARGE SCALE GENOMIC DNA]</scope>
    <source>
        <strain evidence="11">S2_006_000_R1_57</strain>
    </source>
</reference>
<dbReference type="CDD" id="cd08662">
    <property type="entry name" value="M13"/>
    <property type="match status" value="1"/>
</dbReference>
<dbReference type="PANTHER" id="PTHR11733">
    <property type="entry name" value="ZINC METALLOPROTEASE FAMILY M13 NEPRILYSIN-RELATED"/>
    <property type="match status" value="1"/>
</dbReference>
<accession>A0A2W5K810</accession>
<keyword evidence="7" id="KW-0482">Metalloprotease</keyword>
<dbReference type="InterPro" id="IPR042089">
    <property type="entry name" value="Peptidase_M13_dom_2"/>
</dbReference>
<evidence type="ECO:0000259" key="10">
    <source>
        <dbReference type="Pfam" id="PF05649"/>
    </source>
</evidence>
<comment type="cofactor">
    <cofactor evidence="1">
        <name>Zn(2+)</name>
        <dbReference type="ChEBI" id="CHEBI:29105"/>
    </cofactor>
</comment>
<keyword evidence="5" id="KW-0378">Hydrolase</keyword>
<evidence type="ECO:0000256" key="4">
    <source>
        <dbReference type="ARBA" id="ARBA00022723"/>
    </source>
</evidence>
<feature type="domain" description="Peptidase M13 N-terminal" evidence="10">
    <location>
        <begin position="37"/>
        <end position="419"/>
    </location>
</feature>
<dbReference type="RefSeq" id="WP_303678906.1">
    <property type="nucleotide sequence ID" value="NZ_QFOZ01000009.1"/>
</dbReference>
<evidence type="ECO:0000256" key="3">
    <source>
        <dbReference type="ARBA" id="ARBA00022670"/>
    </source>
</evidence>
<dbReference type="InterPro" id="IPR000718">
    <property type="entry name" value="Peptidase_M13"/>
</dbReference>
<evidence type="ECO:0000256" key="7">
    <source>
        <dbReference type="ARBA" id="ARBA00023049"/>
    </source>
</evidence>
<evidence type="ECO:0000313" key="11">
    <source>
        <dbReference type="EMBL" id="PZP88612.1"/>
    </source>
</evidence>
<feature type="domain" description="Peptidase M13 C-terminal" evidence="9">
    <location>
        <begin position="471"/>
        <end position="682"/>
    </location>
</feature>
<dbReference type="Pfam" id="PF05649">
    <property type="entry name" value="Peptidase_M13_N"/>
    <property type="match status" value="1"/>
</dbReference>
<evidence type="ECO:0000259" key="9">
    <source>
        <dbReference type="Pfam" id="PF01431"/>
    </source>
</evidence>
<evidence type="ECO:0000256" key="1">
    <source>
        <dbReference type="ARBA" id="ARBA00001947"/>
    </source>
</evidence>
<evidence type="ECO:0000256" key="8">
    <source>
        <dbReference type="SAM" id="MobiDB-lite"/>
    </source>
</evidence>
<dbReference type="Gene3D" id="3.40.390.10">
    <property type="entry name" value="Collagenase (Catalytic Domain)"/>
    <property type="match status" value="1"/>
</dbReference>
<proteinExistence type="inferred from homology"/>
<gene>
    <name evidence="11" type="ORF">DI579_05690</name>
</gene>
<keyword evidence="4" id="KW-0479">Metal-binding</keyword>
<evidence type="ECO:0000256" key="6">
    <source>
        <dbReference type="ARBA" id="ARBA00022833"/>
    </source>
</evidence>
<protein>
    <submittedName>
        <fullName evidence="11">Peptidase M13</fullName>
    </submittedName>
</protein>
<dbReference type="InterPro" id="IPR024079">
    <property type="entry name" value="MetalloPept_cat_dom_sf"/>
</dbReference>
<keyword evidence="6" id="KW-0862">Zinc</keyword>
<evidence type="ECO:0000256" key="5">
    <source>
        <dbReference type="ARBA" id="ARBA00022801"/>
    </source>
</evidence>
<evidence type="ECO:0000313" key="12">
    <source>
        <dbReference type="Proteomes" id="UP000248606"/>
    </source>
</evidence>
<dbReference type="GO" id="GO:0016485">
    <property type="term" value="P:protein processing"/>
    <property type="evidence" value="ECO:0007669"/>
    <property type="project" value="TreeGrafter"/>
</dbReference>
<dbReference type="Pfam" id="PF01431">
    <property type="entry name" value="Peptidase_M13"/>
    <property type="match status" value="1"/>
</dbReference>
<dbReference type="PRINTS" id="PR00786">
    <property type="entry name" value="NEPRILYSIN"/>
</dbReference>